<feature type="non-terminal residue" evidence="14">
    <location>
        <position position="647"/>
    </location>
</feature>
<dbReference type="PROSITE" id="PS50262">
    <property type="entry name" value="G_PROTEIN_RECEP_F1_2"/>
    <property type="match status" value="2"/>
</dbReference>
<dbReference type="Pfam" id="PF13853">
    <property type="entry name" value="7tm_4"/>
    <property type="match status" value="2"/>
</dbReference>
<dbReference type="InterPro" id="IPR000725">
    <property type="entry name" value="Olfact_rcpt"/>
</dbReference>
<keyword evidence="10 11" id="KW-0807">Transducer</keyword>
<feature type="transmembrane region" description="Helical" evidence="12">
    <location>
        <begin position="24"/>
        <end position="47"/>
    </location>
</feature>
<feature type="transmembrane region" description="Helical" evidence="12">
    <location>
        <begin position="489"/>
        <end position="511"/>
    </location>
</feature>
<keyword evidence="3" id="KW-0716">Sensory transduction</keyword>
<dbReference type="FunFam" id="1.20.1070.10:FF:000004">
    <property type="entry name" value="Olfactory receptor"/>
    <property type="match status" value="2"/>
</dbReference>
<dbReference type="InterPro" id="IPR017452">
    <property type="entry name" value="GPCR_Rhodpsn_7TM"/>
</dbReference>
<dbReference type="InterPro" id="IPR000276">
    <property type="entry name" value="GPCR_Rhodpsn"/>
</dbReference>
<keyword evidence="6 12" id="KW-1133">Transmembrane helix</keyword>
<feature type="transmembrane region" description="Helical" evidence="12">
    <location>
        <begin position="236"/>
        <end position="258"/>
    </location>
</feature>
<evidence type="ECO:0000256" key="11">
    <source>
        <dbReference type="RuleBase" id="RU000688"/>
    </source>
</evidence>
<evidence type="ECO:0000256" key="1">
    <source>
        <dbReference type="ARBA" id="ARBA00004651"/>
    </source>
</evidence>
<name>A0AAW0IDJ8_MYOGA</name>
<keyword evidence="7 11" id="KW-0297">G-protein coupled receptor</keyword>
<dbReference type="PROSITE" id="PS00237">
    <property type="entry name" value="G_PROTEIN_RECEP_F1_1"/>
    <property type="match status" value="1"/>
</dbReference>
<feature type="transmembrane region" description="Helical" evidence="12">
    <location>
        <begin position="540"/>
        <end position="568"/>
    </location>
</feature>
<evidence type="ECO:0000256" key="3">
    <source>
        <dbReference type="ARBA" id="ARBA00022606"/>
    </source>
</evidence>
<evidence type="ECO:0000256" key="5">
    <source>
        <dbReference type="ARBA" id="ARBA00022725"/>
    </source>
</evidence>
<keyword evidence="9 11" id="KW-0675">Receptor</keyword>
<dbReference type="PRINTS" id="PR00237">
    <property type="entry name" value="GPCRRHODOPSN"/>
</dbReference>
<evidence type="ECO:0000256" key="12">
    <source>
        <dbReference type="SAM" id="Phobius"/>
    </source>
</evidence>
<feature type="domain" description="G-protein coupled receptors family 1 profile" evidence="13">
    <location>
        <begin position="384"/>
        <end position="596"/>
    </location>
</feature>
<keyword evidence="4 11" id="KW-0812">Transmembrane</keyword>
<comment type="caution">
    <text evidence="14">The sequence shown here is derived from an EMBL/GenBank/DDBJ whole genome shotgun (WGS) entry which is preliminary data.</text>
</comment>
<feature type="transmembrane region" description="Helical" evidence="12">
    <location>
        <begin position="270"/>
        <end position="288"/>
    </location>
</feature>
<accession>A0AAW0IDJ8</accession>
<dbReference type="PANTHER" id="PTHR48018">
    <property type="entry name" value="OLFACTORY RECEPTOR"/>
    <property type="match status" value="1"/>
</dbReference>
<evidence type="ECO:0000256" key="8">
    <source>
        <dbReference type="ARBA" id="ARBA00023136"/>
    </source>
</evidence>
<keyword evidence="15" id="KW-1185">Reference proteome</keyword>
<organism evidence="14 15">
    <name type="scientific">Myodes glareolus</name>
    <name type="common">Bank vole</name>
    <name type="synonym">Clethrionomys glareolus</name>
    <dbReference type="NCBI Taxonomy" id="447135"/>
    <lineage>
        <taxon>Eukaryota</taxon>
        <taxon>Metazoa</taxon>
        <taxon>Chordata</taxon>
        <taxon>Craniata</taxon>
        <taxon>Vertebrata</taxon>
        <taxon>Euteleostomi</taxon>
        <taxon>Mammalia</taxon>
        <taxon>Eutheria</taxon>
        <taxon>Euarchontoglires</taxon>
        <taxon>Glires</taxon>
        <taxon>Rodentia</taxon>
        <taxon>Myomorpha</taxon>
        <taxon>Muroidea</taxon>
        <taxon>Cricetidae</taxon>
        <taxon>Arvicolinae</taxon>
        <taxon>Myodes</taxon>
    </lineage>
</organism>
<gene>
    <name evidence="14" type="ORF">U0070_014883</name>
</gene>
<sequence length="647" mass="74582">MKENHSLTTEFILVGFSDNPVLKILLFLLFSAIYLVTMVGNLGLVVLIYMERRLHTPMYIFLGNLALMDSCCSCAITPKMLENFICVDRRISLYECMIQFYFLCFAETADCFLLAVMAYDRYVAICNPLQYHTMMSKKLSIQMSIGTFIASNLHSIIQTSCLLRLNFCKSNHIDHFFCDILPLYRLSCTDPFINELMIYIFSMPIQVFTITTILVSYFCILLTIFKMKSKDGRGKAFSTCASHFLSVSIFYICLLTYIGPSKDGNKDIPVAVFYTIIIPLLNPFIYSLRNKEVLNTVKKVMKIYSKLKNFLLSHCNKRRRLRHILLIIAINCVNNFGLSREMRMDMTNHSSTMEFILVGFSDYPDLKTLLFLVFSVIYLVTMVGNLGLVVLIYMERRLHTPMYIFLSNLALMDSCCSCAITPKMLENFFSVDRRISFYECMAQSYFLCFAETADCFLLSAMAYDRYVAICNPLQYHTMMSKKLSIQMSIGTFIASNLHSMILVGCLLRLTFCKSARIDHFFCDVLPLYKLSCTDIFINELMIYIFSMPIQVFTITTVLVSYFCILFTIFKMKSRDGRRKAFSTCASHFLSVSIFYICIIMDSRPLEEGNKDLSVAVFYTIIIPLINPFIYSLRNKEVVTAIKRVINT</sequence>
<feature type="domain" description="G-protein coupled receptors family 1 profile" evidence="13">
    <location>
        <begin position="40"/>
        <end position="257"/>
    </location>
</feature>
<feature type="transmembrane region" description="Helical" evidence="12">
    <location>
        <begin position="369"/>
        <end position="393"/>
    </location>
</feature>
<evidence type="ECO:0000256" key="7">
    <source>
        <dbReference type="ARBA" id="ARBA00023040"/>
    </source>
</evidence>
<keyword evidence="5" id="KW-0552">Olfaction</keyword>
<comment type="similarity">
    <text evidence="11">Belongs to the G-protein coupled receptor 1 family.</text>
</comment>
<keyword evidence="8 12" id="KW-0472">Membrane</keyword>
<evidence type="ECO:0000256" key="6">
    <source>
        <dbReference type="ARBA" id="ARBA00022989"/>
    </source>
</evidence>
<dbReference type="Gene3D" id="1.20.1070.10">
    <property type="entry name" value="Rhodopsin 7-helix transmembrane proteins"/>
    <property type="match status" value="2"/>
</dbReference>
<protein>
    <recommendedName>
        <fullName evidence="13">G-protein coupled receptors family 1 profile domain-containing protein</fullName>
    </recommendedName>
</protein>
<reference evidence="14 15" key="1">
    <citation type="journal article" date="2023" name="bioRxiv">
        <title>Conserved and derived expression patterns and positive selection on dental genes reveal complex evolutionary context of ever-growing rodent molars.</title>
        <authorList>
            <person name="Calamari Z.T."/>
            <person name="Song A."/>
            <person name="Cohen E."/>
            <person name="Akter M."/>
            <person name="Roy R.D."/>
            <person name="Hallikas O."/>
            <person name="Christensen M.M."/>
            <person name="Li P."/>
            <person name="Marangoni P."/>
            <person name="Jernvall J."/>
            <person name="Klein O.D."/>
        </authorList>
    </citation>
    <scope>NUCLEOTIDE SEQUENCE [LARGE SCALE GENOMIC DNA]</scope>
    <source>
        <strain evidence="14">V071</strain>
    </source>
</reference>
<dbReference type="SUPFAM" id="SSF81321">
    <property type="entry name" value="Family A G protein-coupled receptor-like"/>
    <property type="match status" value="2"/>
</dbReference>
<feature type="transmembrane region" description="Helical" evidence="12">
    <location>
        <begin position="98"/>
        <end position="119"/>
    </location>
</feature>
<dbReference type="GO" id="GO:0004984">
    <property type="term" value="F:olfactory receptor activity"/>
    <property type="evidence" value="ECO:0007669"/>
    <property type="project" value="InterPro"/>
</dbReference>
<evidence type="ECO:0000313" key="14">
    <source>
        <dbReference type="EMBL" id="KAK7812550.1"/>
    </source>
</evidence>
<dbReference type="EMBL" id="JBBHLL010000150">
    <property type="protein sequence ID" value="KAK7812550.1"/>
    <property type="molecule type" value="Genomic_DNA"/>
</dbReference>
<feature type="transmembrane region" description="Helical" evidence="12">
    <location>
        <begin position="612"/>
        <end position="632"/>
    </location>
</feature>
<comment type="subcellular location">
    <subcellularLocation>
        <location evidence="1">Cell membrane</location>
        <topology evidence="1">Multi-pass membrane protein</topology>
    </subcellularLocation>
</comment>
<evidence type="ECO:0000259" key="13">
    <source>
        <dbReference type="PROSITE" id="PS50262"/>
    </source>
</evidence>
<dbReference type="GO" id="GO:0005886">
    <property type="term" value="C:plasma membrane"/>
    <property type="evidence" value="ECO:0007669"/>
    <property type="project" value="UniProtKB-SubCell"/>
</dbReference>
<evidence type="ECO:0000256" key="9">
    <source>
        <dbReference type="ARBA" id="ARBA00023170"/>
    </source>
</evidence>
<evidence type="ECO:0000256" key="4">
    <source>
        <dbReference type="ARBA" id="ARBA00022692"/>
    </source>
</evidence>
<keyword evidence="2" id="KW-1003">Cell membrane</keyword>
<evidence type="ECO:0000256" key="10">
    <source>
        <dbReference type="ARBA" id="ARBA00023224"/>
    </source>
</evidence>
<evidence type="ECO:0000313" key="15">
    <source>
        <dbReference type="Proteomes" id="UP001488838"/>
    </source>
</evidence>
<feature type="transmembrane region" description="Helical" evidence="12">
    <location>
        <begin position="321"/>
        <end position="338"/>
    </location>
</feature>
<dbReference type="AlphaFoldDB" id="A0AAW0IDJ8"/>
<dbReference type="PRINTS" id="PR00245">
    <property type="entry name" value="OLFACTORYR"/>
</dbReference>
<feature type="transmembrane region" description="Helical" evidence="12">
    <location>
        <begin position="580"/>
        <end position="600"/>
    </location>
</feature>
<proteinExistence type="inferred from homology"/>
<feature type="transmembrane region" description="Helical" evidence="12">
    <location>
        <begin position="196"/>
        <end position="224"/>
    </location>
</feature>
<dbReference type="GO" id="GO:0004930">
    <property type="term" value="F:G protein-coupled receptor activity"/>
    <property type="evidence" value="ECO:0007669"/>
    <property type="project" value="UniProtKB-KW"/>
</dbReference>
<evidence type="ECO:0000256" key="2">
    <source>
        <dbReference type="ARBA" id="ARBA00022475"/>
    </source>
</evidence>
<dbReference type="Proteomes" id="UP001488838">
    <property type="component" value="Unassembled WGS sequence"/>
</dbReference>